<dbReference type="EC" id="5.3.1.9" evidence="3"/>
<evidence type="ECO:0000256" key="5">
    <source>
        <dbReference type="ARBA" id="ARBA00023152"/>
    </source>
</evidence>
<comment type="caution">
    <text evidence="8">The sequence shown here is derived from an EMBL/GenBank/DDBJ whole genome shotgun (WGS) entry which is preliminary data.</text>
</comment>
<proteinExistence type="inferred from homology"/>
<protein>
    <recommendedName>
        <fullName evidence="3">glucose-6-phosphate isomerase</fullName>
        <ecNumber evidence="3">5.3.1.9</ecNumber>
    </recommendedName>
</protein>
<comment type="similarity">
    <text evidence="2">Belongs to the archaeal-type GPI family.</text>
</comment>
<dbReference type="UniPathway" id="UPA00109">
    <property type="reaction ID" value="UER00181"/>
</dbReference>
<dbReference type="InterPro" id="IPR011051">
    <property type="entry name" value="RmlC_Cupin_sf"/>
</dbReference>
<sequence length="188" mass="21995">MKRSVNDLRKVLFDQSWAKKAPNFNIYQVWRGLKSRGHLRYDETVIFPKMLGAEFPKTKGHEHPPECRELLLVLKGEAIFLLQKDEGNQIEDVYFVRAKKGQAALSPSGYSHVTINPMKKDLKIATWMDKRCESDYRNIEKLGGFGYYYTVSGWQKDKNYKKLPKLKEKKPLKKMPRDLSFLLRPNGQ</sequence>
<dbReference type="InterPro" id="IPR014710">
    <property type="entry name" value="RmlC-like_jellyroll"/>
</dbReference>
<dbReference type="STRING" id="1802443.A2117_02165"/>
<comment type="pathway">
    <text evidence="1">Carbohydrate degradation; glycolysis; D-glyceraldehyde 3-phosphate and glycerone phosphate from D-glucose: step 2/4.</text>
</comment>
<evidence type="ECO:0000259" key="7">
    <source>
        <dbReference type="Pfam" id="PF06560"/>
    </source>
</evidence>
<dbReference type="GO" id="GO:0005737">
    <property type="term" value="C:cytoplasm"/>
    <property type="evidence" value="ECO:0007669"/>
    <property type="project" value="InterPro"/>
</dbReference>
<reference evidence="8 9" key="1">
    <citation type="journal article" date="2016" name="Nat. Commun.">
        <title>Thousands of microbial genomes shed light on interconnected biogeochemical processes in an aquifer system.</title>
        <authorList>
            <person name="Anantharaman K."/>
            <person name="Brown C.T."/>
            <person name="Hug L.A."/>
            <person name="Sharon I."/>
            <person name="Castelle C.J."/>
            <person name="Probst A.J."/>
            <person name="Thomas B.C."/>
            <person name="Singh A."/>
            <person name="Wilkins M.J."/>
            <person name="Karaoz U."/>
            <person name="Brodie E.L."/>
            <person name="Williams K.H."/>
            <person name="Hubbard S.S."/>
            <person name="Banfield J.F."/>
        </authorList>
    </citation>
    <scope>NUCLEOTIDE SEQUENCE [LARGE SCALE GENOMIC DNA]</scope>
</reference>
<gene>
    <name evidence="8" type="ORF">A2117_02165</name>
</gene>
<dbReference type="GO" id="GO:0006096">
    <property type="term" value="P:glycolytic process"/>
    <property type="evidence" value="ECO:0007669"/>
    <property type="project" value="UniProtKB-UniPathway"/>
</dbReference>
<evidence type="ECO:0000256" key="6">
    <source>
        <dbReference type="ARBA" id="ARBA00029321"/>
    </source>
</evidence>
<name>A0A1G2QPY3_9BACT</name>
<organism evidence="8 9">
    <name type="scientific">Candidatus Wildermuthbacteria bacterium GWA2_46_15</name>
    <dbReference type="NCBI Taxonomy" id="1802443"/>
    <lineage>
        <taxon>Bacteria</taxon>
        <taxon>Candidatus Wildermuthiibacteriota</taxon>
    </lineage>
</organism>
<dbReference type="EMBL" id="MHTO01000019">
    <property type="protein sequence ID" value="OHA62169.1"/>
    <property type="molecule type" value="Genomic_DNA"/>
</dbReference>
<evidence type="ECO:0000256" key="3">
    <source>
        <dbReference type="ARBA" id="ARBA00011952"/>
    </source>
</evidence>
<comment type="catalytic activity">
    <reaction evidence="6">
        <text>alpha-D-glucose 6-phosphate = beta-D-fructose 6-phosphate</text>
        <dbReference type="Rhea" id="RHEA:11816"/>
        <dbReference type="ChEBI" id="CHEBI:57634"/>
        <dbReference type="ChEBI" id="CHEBI:58225"/>
        <dbReference type="EC" id="5.3.1.9"/>
    </reaction>
</comment>
<dbReference type="Pfam" id="PF06560">
    <property type="entry name" value="GPI"/>
    <property type="match status" value="1"/>
</dbReference>
<accession>A0A1G2QPY3</accession>
<evidence type="ECO:0000256" key="2">
    <source>
        <dbReference type="ARBA" id="ARBA00006542"/>
    </source>
</evidence>
<dbReference type="AlphaFoldDB" id="A0A1G2QPY3"/>
<evidence type="ECO:0000313" key="8">
    <source>
        <dbReference type="EMBL" id="OHA62169.1"/>
    </source>
</evidence>
<keyword evidence="5" id="KW-0324">Glycolysis</keyword>
<dbReference type="Gene3D" id="2.60.120.10">
    <property type="entry name" value="Jelly Rolls"/>
    <property type="match status" value="1"/>
</dbReference>
<dbReference type="GO" id="GO:0004347">
    <property type="term" value="F:glucose-6-phosphate isomerase activity"/>
    <property type="evidence" value="ECO:0007669"/>
    <property type="project" value="UniProtKB-EC"/>
</dbReference>
<keyword evidence="4" id="KW-0312">Gluconeogenesis</keyword>
<dbReference type="InterPro" id="IPR010551">
    <property type="entry name" value="G6P_isomerase_prok"/>
</dbReference>
<dbReference type="Proteomes" id="UP000179245">
    <property type="component" value="Unassembled WGS sequence"/>
</dbReference>
<evidence type="ECO:0000256" key="1">
    <source>
        <dbReference type="ARBA" id="ARBA00004926"/>
    </source>
</evidence>
<dbReference type="CDD" id="cd02218">
    <property type="entry name" value="cupin_PGI"/>
    <property type="match status" value="1"/>
</dbReference>
<evidence type="ECO:0000256" key="4">
    <source>
        <dbReference type="ARBA" id="ARBA00022432"/>
    </source>
</evidence>
<evidence type="ECO:0000313" key="9">
    <source>
        <dbReference type="Proteomes" id="UP000179245"/>
    </source>
</evidence>
<feature type="domain" description="Glucose-6-phosphate isomerase prokaryote" evidence="7">
    <location>
        <begin position="38"/>
        <end position="162"/>
    </location>
</feature>
<dbReference type="SUPFAM" id="SSF51182">
    <property type="entry name" value="RmlC-like cupins"/>
    <property type="match status" value="1"/>
</dbReference>
<dbReference type="GO" id="GO:0006094">
    <property type="term" value="P:gluconeogenesis"/>
    <property type="evidence" value="ECO:0007669"/>
    <property type="project" value="UniProtKB-KW"/>
</dbReference>